<dbReference type="STRING" id="407821.A0A087U6Q5"/>
<dbReference type="Proteomes" id="UP000054359">
    <property type="component" value="Unassembled WGS sequence"/>
</dbReference>
<evidence type="ECO:0000313" key="3">
    <source>
        <dbReference type="EMBL" id="KFM73044.1"/>
    </source>
</evidence>
<protein>
    <submittedName>
        <fullName evidence="3">Uncharacterized protein</fullName>
    </submittedName>
</protein>
<feature type="compositionally biased region" description="Basic and acidic residues" evidence="1">
    <location>
        <begin position="73"/>
        <end position="90"/>
    </location>
</feature>
<feature type="non-terminal residue" evidence="3">
    <location>
        <position position="237"/>
    </location>
</feature>
<keyword evidence="4" id="KW-1185">Reference proteome</keyword>
<name>A0A087U6Q5_STEMI</name>
<dbReference type="OrthoDB" id="9048788at2759"/>
<feature type="compositionally biased region" description="Basic and acidic residues" evidence="1">
    <location>
        <begin position="98"/>
        <end position="131"/>
    </location>
</feature>
<evidence type="ECO:0000256" key="2">
    <source>
        <dbReference type="SAM" id="SignalP"/>
    </source>
</evidence>
<feature type="region of interest" description="Disordered" evidence="1">
    <location>
        <begin position="61"/>
        <end position="133"/>
    </location>
</feature>
<evidence type="ECO:0000256" key="1">
    <source>
        <dbReference type="SAM" id="MobiDB-lite"/>
    </source>
</evidence>
<organism evidence="3 4">
    <name type="scientific">Stegodyphus mimosarum</name>
    <name type="common">African social velvet spider</name>
    <dbReference type="NCBI Taxonomy" id="407821"/>
    <lineage>
        <taxon>Eukaryota</taxon>
        <taxon>Metazoa</taxon>
        <taxon>Ecdysozoa</taxon>
        <taxon>Arthropoda</taxon>
        <taxon>Chelicerata</taxon>
        <taxon>Arachnida</taxon>
        <taxon>Araneae</taxon>
        <taxon>Araneomorphae</taxon>
        <taxon>Entelegynae</taxon>
        <taxon>Eresoidea</taxon>
        <taxon>Eresidae</taxon>
        <taxon>Stegodyphus</taxon>
    </lineage>
</organism>
<accession>A0A087U6Q5</accession>
<sequence length="237" mass="27677">MDKLLSVLMCLAILFTSILAHPPWVRRWSYSSRHPSSWRPRNWQVYPKPWSHHDGSYDHSDHHSGCTHHRDRPSHDSDDYHDHEDSHYDTNRCGYGRPCRDEKEGSDNSQREDNNNPQREDNNNPQREDNNNPRSDTFGCSCLLYVEYTLVFQRRGTDRLYSCDENGLQKCSAYCSNLFRDEGLRASSRQDACDVLGRDVHTSWYRKNQVCGANGPYRDIRLSENLCCRRGETSVAC</sequence>
<keyword evidence="2" id="KW-0732">Signal</keyword>
<evidence type="ECO:0000313" key="4">
    <source>
        <dbReference type="Proteomes" id="UP000054359"/>
    </source>
</evidence>
<reference evidence="3 4" key="1">
    <citation type="submission" date="2013-11" db="EMBL/GenBank/DDBJ databases">
        <title>Genome sequencing of Stegodyphus mimosarum.</title>
        <authorList>
            <person name="Bechsgaard J."/>
        </authorList>
    </citation>
    <scope>NUCLEOTIDE SEQUENCE [LARGE SCALE GENOMIC DNA]</scope>
</reference>
<dbReference type="EMBL" id="KK118472">
    <property type="protein sequence ID" value="KFM73044.1"/>
    <property type="molecule type" value="Genomic_DNA"/>
</dbReference>
<proteinExistence type="predicted"/>
<dbReference type="AlphaFoldDB" id="A0A087U6Q5"/>
<gene>
    <name evidence="3" type="ORF">X975_06296</name>
</gene>
<feature type="signal peptide" evidence="2">
    <location>
        <begin position="1"/>
        <end position="20"/>
    </location>
</feature>
<feature type="chain" id="PRO_5001830242" evidence="2">
    <location>
        <begin position="21"/>
        <end position="237"/>
    </location>
</feature>
<dbReference type="OMA" id="WYRKNQV"/>